<organism evidence="9 10">
    <name type="scientific">Geomonas oryzisoli</name>
    <dbReference type="NCBI Taxonomy" id="2847992"/>
    <lineage>
        <taxon>Bacteria</taxon>
        <taxon>Pseudomonadati</taxon>
        <taxon>Thermodesulfobacteriota</taxon>
        <taxon>Desulfuromonadia</taxon>
        <taxon>Geobacterales</taxon>
        <taxon>Geobacteraceae</taxon>
        <taxon>Geomonas</taxon>
    </lineage>
</organism>
<dbReference type="PANTHER" id="PTHR30026">
    <property type="entry name" value="OUTER MEMBRANE PROTEIN TOLC"/>
    <property type="match status" value="1"/>
</dbReference>
<feature type="chain" id="PRO_5046445066" evidence="8">
    <location>
        <begin position="25"/>
        <end position="445"/>
    </location>
</feature>
<evidence type="ECO:0000256" key="6">
    <source>
        <dbReference type="ARBA" id="ARBA00023136"/>
    </source>
</evidence>
<dbReference type="RefSeq" id="WP_216800550.1">
    <property type="nucleotide sequence ID" value="NZ_CP076723.1"/>
</dbReference>
<proteinExistence type="inferred from homology"/>
<name>A0ABX8J893_9BACT</name>
<evidence type="ECO:0000256" key="2">
    <source>
        <dbReference type="ARBA" id="ARBA00007613"/>
    </source>
</evidence>
<keyword evidence="5" id="KW-0812">Transmembrane</keyword>
<evidence type="ECO:0000256" key="3">
    <source>
        <dbReference type="ARBA" id="ARBA00022448"/>
    </source>
</evidence>
<dbReference type="Pfam" id="PF02321">
    <property type="entry name" value="OEP"/>
    <property type="match status" value="2"/>
</dbReference>
<keyword evidence="3" id="KW-0813">Transport</keyword>
<evidence type="ECO:0000256" key="7">
    <source>
        <dbReference type="ARBA" id="ARBA00023237"/>
    </source>
</evidence>
<evidence type="ECO:0000313" key="9">
    <source>
        <dbReference type="EMBL" id="QWV93809.1"/>
    </source>
</evidence>
<accession>A0ABX8J893</accession>
<gene>
    <name evidence="9" type="ORF">KP004_01040</name>
</gene>
<sequence>MIVKTLKLVTVLLLLGMAVREAAAQDSPPVALSLDQAITRGLETNLNAVLARTRVDEAEGTRERRLSSYLPHLRIETPFAWQTRNLRAQGISLPNSPAVVGPFTSYDFRIYGEQNILDLQSYHTIKAAEKEKQARLDDYRDARGGVIRLVTVQYLNAAYTEARVATAQSRVQTSEVLEKLARDQRAAGVADGLDVLRAQVQLANDRQNLLVTRNNAQLALLALSRSVGIDLGTPVTLTDKLAYKPLEPPRIEQGIQAALESRPDYRSLFSQRASLEEQVKASRSRYLPKIVVSGNYGTSGQEMSNLDPTGMLQVNLVLNLFDYDRKGERLELDSRLERNQRQIADLKLGVEQDIREALLNLTSATDQVATAREGAELAERELQYAGDRFRNGIANNIEVVTAQDALARARDNELNALAQHAEAKIALARALGDTEKVYRLFLGIE</sequence>
<dbReference type="EMBL" id="CP076723">
    <property type="protein sequence ID" value="QWV93809.1"/>
    <property type="molecule type" value="Genomic_DNA"/>
</dbReference>
<evidence type="ECO:0000256" key="4">
    <source>
        <dbReference type="ARBA" id="ARBA00022452"/>
    </source>
</evidence>
<evidence type="ECO:0000256" key="8">
    <source>
        <dbReference type="SAM" id="SignalP"/>
    </source>
</evidence>
<evidence type="ECO:0000313" key="10">
    <source>
        <dbReference type="Proteomes" id="UP000683557"/>
    </source>
</evidence>
<reference evidence="9 10" key="1">
    <citation type="submission" date="2021-06" db="EMBL/GenBank/DDBJ databases">
        <title>Gemonas diversity in paddy soil.</title>
        <authorList>
            <person name="Liu G."/>
        </authorList>
    </citation>
    <scope>NUCLEOTIDE SEQUENCE [LARGE SCALE GENOMIC DNA]</scope>
    <source>
        <strain evidence="9 10">RG10</strain>
    </source>
</reference>
<keyword evidence="7" id="KW-0998">Cell outer membrane</keyword>
<keyword evidence="8" id="KW-0732">Signal</keyword>
<feature type="signal peptide" evidence="8">
    <location>
        <begin position="1"/>
        <end position="24"/>
    </location>
</feature>
<dbReference type="InterPro" id="IPR003423">
    <property type="entry name" value="OMP_efflux"/>
</dbReference>
<comment type="subcellular location">
    <subcellularLocation>
        <location evidence="1">Cell outer membrane</location>
    </subcellularLocation>
</comment>
<evidence type="ECO:0000256" key="5">
    <source>
        <dbReference type="ARBA" id="ARBA00022692"/>
    </source>
</evidence>
<protein>
    <submittedName>
        <fullName evidence="9">TolC family protein</fullName>
    </submittedName>
</protein>
<dbReference type="Proteomes" id="UP000683557">
    <property type="component" value="Chromosome"/>
</dbReference>
<dbReference type="PANTHER" id="PTHR30026:SF20">
    <property type="entry name" value="OUTER MEMBRANE PROTEIN TOLC"/>
    <property type="match status" value="1"/>
</dbReference>
<keyword evidence="10" id="KW-1185">Reference proteome</keyword>
<comment type="similarity">
    <text evidence="2">Belongs to the outer membrane factor (OMF) (TC 1.B.17) family.</text>
</comment>
<dbReference type="InterPro" id="IPR051906">
    <property type="entry name" value="TolC-like"/>
</dbReference>
<keyword evidence="6" id="KW-0472">Membrane</keyword>
<evidence type="ECO:0000256" key="1">
    <source>
        <dbReference type="ARBA" id="ARBA00004442"/>
    </source>
</evidence>
<keyword evidence="4" id="KW-1134">Transmembrane beta strand</keyword>